<feature type="chain" id="PRO_5038693449" evidence="2">
    <location>
        <begin position="20"/>
        <end position="349"/>
    </location>
</feature>
<keyword evidence="2" id="KW-0732">Signal</keyword>
<reference evidence="3" key="2">
    <citation type="submission" date="2021-04" db="EMBL/GenBank/DDBJ databases">
        <authorList>
            <person name="Gilroy R."/>
        </authorList>
    </citation>
    <scope>NUCLEOTIDE SEQUENCE</scope>
    <source>
        <strain evidence="3">MalCec1-1739</strain>
    </source>
</reference>
<evidence type="ECO:0000313" key="4">
    <source>
        <dbReference type="Proteomes" id="UP000787625"/>
    </source>
</evidence>
<dbReference type="AlphaFoldDB" id="A0A9D2ZTX2"/>
<keyword evidence="1" id="KW-0175">Coiled coil</keyword>
<sequence>MKKIGLLFVAFGLAVAANAQLRVDSLGRSEFGVIPGETYDDLVEATVTAYGESGKSVLNLYTPDLMASLVGDMGAPYFIQCVLGTHNQKDSPIFQAAGVYKRVFYVDGGGNVFAKGTTIQPAVDPESLVSGPDIPVIGPLADTGSSRSSVLSPLSRLSGITGVSYTVEQPAGGASTMSAGSALAQPRQRLGLLAEEVEAGVPEAVVTLDDGTKGISYSDLVVTLIDAVNELNAKVAVLEEQLAEARDAAPEARAVAGDAATAEAKTYVEQNAPNPSGGETAILYGLADDVSDAYLCIYDLQGKQVKRIELAGRQGQVVVAASDLGAGMYIYSLIADGQEVGSHRMILTD</sequence>
<feature type="coiled-coil region" evidence="1">
    <location>
        <begin position="221"/>
        <end position="255"/>
    </location>
</feature>
<evidence type="ECO:0000256" key="1">
    <source>
        <dbReference type="SAM" id="Coils"/>
    </source>
</evidence>
<dbReference type="Proteomes" id="UP000787625">
    <property type="component" value="Unassembled WGS sequence"/>
</dbReference>
<evidence type="ECO:0000313" key="3">
    <source>
        <dbReference type="EMBL" id="HJD52492.1"/>
    </source>
</evidence>
<accession>A0A9D2ZTX2</accession>
<evidence type="ECO:0000256" key="2">
    <source>
        <dbReference type="SAM" id="SignalP"/>
    </source>
</evidence>
<feature type="signal peptide" evidence="2">
    <location>
        <begin position="1"/>
        <end position="19"/>
    </location>
</feature>
<protein>
    <submittedName>
        <fullName evidence="3">T9SS type A sorting domain-containing protein</fullName>
    </submittedName>
</protein>
<dbReference type="NCBIfam" id="TIGR04183">
    <property type="entry name" value="Por_Secre_tail"/>
    <property type="match status" value="1"/>
</dbReference>
<dbReference type="EMBL" id="DWUP01000039">
    <property type="protein sequence ID" value="HJD52492.1"/>
    <property type="molecule type" value="Genomic_DNA"/>
</dbReference>
<proteinExistence type="predicted"/>
<dbReference type="InterPro" id="IPR026444">
    <property type="entry name" value="Secre_tail"/>
</dbReference>
<gene>
    <name evidence="3" type="ORF">IAA93_02025</name>
</gene>
<name>A0A9D2ZTX2_9BACT</name>
<comment type="caution">
    <text evidence="3">The sequence shown here is derived from an EMBL/GenBank/DDBJ whole genome shotgun (WGS) entry which is preliminary data.</text>
</comment>
<organism evidence="3 4">
    <name type="scientific">Candidatus Avibacteroides avistercoris</name>
    <dbReference type="NCBI Taxonomy" id="2840690"/>
    <lineage>
        <taxon>Bacteria</taxon>
        <taxon>Pseudomonadati</taxon>
        <taxon>Bacteroidota</taxon>
        <taxon>Bacteroidia</taxon>
        <taxon>Bacteroidales</taxon>
        <taxon>Bacteroidaceae</taxon>
        <taxon>Bacteroidaceae incertae sedis</taxon>
        <taxon>Candidatus Avibacteroides</taxon>
    </lineage>
</organism>
<reference evidence="3" key="1">
    <citation type="journal article" date="2021" name="PeerJ">
        <title>Extensive microbial diversity within the chicken gut microbiome revealed by metagenomics and culture.</title>
        <authorList>
            <person name="Gilroy R."/>
            <person name="Ravi A."/>
            <person name="Getino M."/>
            <person name="Pursley I."/>
            <person name="Horton D.L."/>
            <person name="Alikhan N.F."/>
            <person name="Baker D."/>
            <person name="Gharbi K."/>
            <person name="Hall N."/>
            <person name="Watson M."/>
            <person name="Adriaenssens E.M."/>
            <person name="Foster-Nyarko E."/>
            <person name="Jarju S."/>
            <person name="Secka A."/>
            <person name="Antonio M."/>
            <person name="Oren A."/>
            <person name="Chaudhuri R.R."/>
            <person name="La Ragione R."/>
            <person name="Hildebrand F."/>
            <person name="Pallen M.J."/>
        </authorList>
    </citation>
    <scope>NUCLEOTIDE SEQUENCE</scope>
    <source>
        <strain evidence="3">MalCec1-1739</strain>
    </source>
</reference>